<evidence type="ECO:0000256" key="5">
    <source>
        <dbReference type="ARBA" id="ARBA00022750"/>
    </source>
</evidence>
<dbReference type="Proteomes" id="UP000355283">
    <property type="component" value="Unassembled WGS sequence"/>
</dbReference>
<evidence type="ECO:0000256" key="4">
    <source>
        <dbReference type="ARBA" id="ARBA00022670"/>
    </source>
</evidence>
<feature type="region of interest" description="Disordered" evidence="7">
    <location>
        <begin position="356"/>
        <end position="389"/>
    </location>
</feature>
<evidence type="ECO:0000259" key="8">
    <source>
        <dbReference type="PROSITE" id="PS50030"/>
    </source>
</evidence>
<dbReference type="InterPro" id="IPR021109">
    <property type="entry name" value="Peptidase_aspartic_dom_sf"/>
</dbReference>
<reference evidence="10 11" key="1">
    <citation type="submission" date="2019-01" db="EMBL/GenBank/DDBJ databases">
        <title>Nuclear Genome Assembly of the Microalgal Biofuel strain Nannochloropsis salina CCMP1776.</title>
        <authorList>
            <person name="Hovde B."/>
        </authorList>
    </citation>
    <scope>NUCLEOTIDE SEQUENCE [LARGE SCALE GENOMIC DNA]</scope>
    <source>
        <strain evidence="10 11">CCMP1776</strain>
    </source>
</reference>
<evidence type="ECO:0000256" key="3">
    <source>
        <dbReference type="ARBA" id="ARBA00022490"/>
    </source>
</evidence>
<dbReference type="GO" id="GO:0004190">
    <property type="term" value="F:aspartic-type endopeptidase activity"/>
    <property type="evidence" value="ECO:0007669"/>
    <property type="project" value="UniProtKB-KW"/>
</dbReference>
<dbReference type="FunFam" id="2.40.70.10:FF:000005">
    <property type="entry name" value="DNA damage inducible 1 homolog 2"/>
    <property type="match status" value="1"/>
</dbReference>
<dbReference type="InterPro" id="IPR033882">
    <property type="entry name" value="DDI1_N"/>
</dbReference>
<dbReference type="Pfam" id="PF09668">
    <property type="entry name" value="Asp_protease"/>
    <property type="match status" value="1"/>
</dbReference>
<feature type="domain" description="UBA" evidence="8">
    <location>
        <begin position="391"/>
        <end position="423"/>
    </location>
</feature>
<keyword evidence="5" id="KW-0064">Aspartyl protease</keyword>
<dbReference type="SMART" id="SM00213">
    <property type="entry name" value="UBQ"/>
    <property type="match status" value="1"/>
</dbReference>
<keyword evidence="11" id="KW-1185">Reference proteome</keyword>
<dbReference type="SUPFAM" id="SSF46934">
    <property type="entry name" value="UBA-like"/>
    <property type="match status" value="1"/>
</dbReference>
<dbReference type="Pfam" id="PF00240">
    <property type="entry name" value="ubiquitin"/>
    <property type="match status" value="1"/>
</dbReference>
<comment type="subcellular location">
    <subcellularLocation>
        <location evidence="1">Cytoplasm</location>
    </subcellularLocation>
</comment>
<dbReference type="InterPro" id="IPR009060">
    <property type="entry name" value="UBA-like_sf"/>
</dbReference>
<dbReference type="InterPro" id="IPR000626">
    <property type="entry name" value="Ubiquitin-like_dom"/>
</dbReference>
<dbReference type="InterPro" id="IPR029071">
    <property type="entry name" value="Ubiquitin-like_domsf"/>
</dbReference>
<evidence type="ECO:0000256" key="1">
    <source>
        <dbReference type="ARBA" id="ARBA00004496"/>
    </source>
</evidence>
<dbReference type="GO" id="GO:0005737">
    <property type="term" value="C:cytoplasm"/>
    <property type="evidence" value="ECO:0007669"/>
    <property type="project" value="UniProtKB-SubCell"/>
</dbReference>
<dbReference type="PROSITE" id="PS50053">
    <property type="entry name" value="UBIQUITIN_2"/>
    <property type="match status" value="1"/>
</dbReference>
<comment type="similarity">
    <text evidence="2">Belongs to the DDI1 family.</text>
</comment>
<gene>
    <name evidence="10" type="ORF">NSK_008443</name>
</gene>
<keyword evidence="6" id="KW-0378">Hydrolase</keyword>
<dbReference type="SUPFAM" id="SSF54236">
    <property type="entry name" value="Ubiquitin-like"/>
    <property type="match status" value="1"/>
</dbReference>
<dbReference type="OrthoDB" id="1047367at2759"/>
<evidence type="ECO:0000313" key="11">
    <source>
        <dbReference type="Proteomes" id="UP000355283"/>
    </source>
</evidence>
<evidence type="ECO:0000313" key="10">
    <source>
        <dbReference type="EMBL" id="TFJ80300.1"/>
    </source>
</evidence>
<dbReference type="InterPro" id="IPR015940">
    <property type="entry name" value="UBA"/>
</dbReference>
<dbReference type="PROSITE" id="PS50030">
    <property type="entry name" value="UBA"/>
    <property type="match status" value="1"/>
</dbReference>
<feature type="compositionally biased region" description="Low complexity" evidence="7">
    <location>
        <begin position="88"/>
        <end position="105"/>
    </location>
</feature>
<feature type="compositionally biased region" description="Basic and acidic residues" evidence="7">
    <location>
        <begin position="372"/>
        <end position="387"/>
    </location>
</feature>
<accession>A0A4D9CMG0</accession>
<dbReference type="CDD" id="cd05479">
    <property type="entry name" value="RP_DDI"/>
    <property type="match status" value="1"/>
</dbReference>
<dbReference type="Gene3D" id="3.10.20.90">
    <property type="entry name" value="Phosphatidylinositol 3-kinase Catalytic Subunit, Chain A, domain 1"/>
    <property type="match status" value="1"/>
</dbReference>
<protein>
    <recommendedName>
        <fullName evidence="12">DNA damage-inducible protein 1</fullName>
    </recommendedName>
</protein>
<dbReference type="GO" id="GO:0006508">
    <property type="term" value="P:proteolysis"/>
    <property type="evidence" value="ECO:0007669"/>
    <property type="project" value="UniProtKB-KW"/>
</dbReference>
<dbReference type="Gene3D" id="1.10.8.10">
    <property type="entry name" value="DNA helicase RuvA subunit, C-terminal domain"/>
    <property type="match status" value="1"/>
</dbReference>
<feature type="domain" description="Ubiquitin-like" evidence="9">
    <location>
        <begin position="4"/>
        <end position="79"/>
    </location>
</feature>
<evidence type="ECO:0000256" key="7">
    <source>
        <dbReference type="SAM" id="MobiDB-lite"/>
    </source>
</evidence>
<dbReference type="SUPFAM" id="SSF50630">
    <property type="entry name" value="Acid proteases"/>
    <property type="match status" value="1"/>
</dbReference>
<keyword evidence="3" id="KW-0963">Cytoplasm</keyword>
<dbReference type="AlphaFoldDB" id="A0A4D9CMG0"/>
<evidence type="ECO:0000259" key="9">
    <source>
        <dbReference type="PROSITE" id="PS50053"/>
    </source>
</evidence>
<evidence type="ECO:0008006" key="12">
    <source>
        <dbReference type="Google" id="ProtNLM"/>
    </source>
</evidence>
<dbReference type="PANTHER" id="PTHR15397:SF3">
    <property type="entry name" value="DNA DAMAGE INDUCIBLE 1 HOMOLOG 2"/>
    <property type="match status" value="1"/>
</dbReference>
<name>A0A4D9CMG0_9STRA</name>
<dbReference type="CDD" id="cd01796">
    <property type="entry name" value="Ubl_Ddi1_like"/>
    <property type="match status" value="1"/>
</dbReference>
<dbReference type="Pfam" id="PF00627">
    <property type="entry name" value="UBA"/>
    <property type="match status" value="1"/>
</dbReference>
<sequence length="431" mass="45491">MAAITVTVADEEGNAASLQVSTQDTVEALKALVEIEMRVPSAQQVLLKDGAPLAPGARLGALGVADNDFLFLVRDNSNANISGMSGRDTTTSSATTATATASADAGTGGVGPAGAVRSLKDLPAGLGPEQLMTTIKANGRLLAELQHHNAPLAAAIATGDVVKVRSVQMKQKLEAVSRRVEEQEAIRALEANPMDPEAQRKIESMIQRENVHRNMELAMEEMPEAFGSVVMLYVDVQVNGHPIKAFVDSGAQSTIMSAACALRCGLSRLIDTRFAGIAKGVGTSKILGRIHMHTLKVGEAHLPCTFTVLENDDVDFLFGLDMLKRHQCCIDLRRNLLVLGSAGKEVPFLAEKDLPARARGHQEEGAEGGGEGGREGERTGGEGREAGLEGQLIGLGFSREQARSGLRRTEGNVEEAAALLLAEFGEREGGS</sequence>
<dbReference type="PANTHER" id="PTHR15397">
    <property type="entry name" value="SODIUM-GLUCOSE COTRANSPORTER REGULATORY PROTEIN -RELATED"/>
    <property type="match status" value="1"/>
</dbReference>
<evidence type="ECO:0000256" key="2">
    <source>
        <dbReference type="ARBA" id="ARBA00009136"/>
    </source>
</evidence>
<dbReference type="EMBL" id="SDOX01000175">
    <property type="protein sequence ID" value="TFJ80300.1"/>
    <property type="molecule type" value="Genomic_DNA"/>
</dbReference>
<evidence type="ECO:0000256" key="6">
    <source>
        <dbReference type="ARBA" id="ARBA00022801"/>
    </source>
</evidence>
<comment type="caution">
    <text evidence="10">The sequence shown here is derived from an EMBL/GenBank/DDBJ whole genome shotgun (WGS) entry which is preliminary data.</text>
</comment>
<organism evidence="10 11">
    <name type="scientific">Nannochloropsis salina CCMP1776</name>
    <dbReference type="NCBI Taxonomy" id="1027361"/>
    <lineage>
        <taxon>Eukaryota</taxon>
        <taxon>Sar</taxon>
        <taxon>Stramenopiles</taxon>
        <taxon>Ochrophyta</taxon>
        <taxon>Eustigmatophyceae</taxon>
        <taxon>Eustigmatales</taxon>
        <taxon>Monodopsidaceae</taxon>
        <taxon>Microchloropsis</taxon>
        <taxon>Microchloropsis salina</taxon>
    </lineage>
</organism>
<proteinExistence type="inferred from homology"/>
<dbReference type="InterPro" id="IPR019103">
    <property type="entry name" value="Peptidase_aspartic_DDI1-type"/>
</dbReference>
<keyword evidence="4" id="KW-0645">Protease</keyword>
<feature type="region of interest" description="Disordered" evidence="7">
    <location>
        <begin position="81"/>
        <end position="112"/>
    </location>
</feature>
<dbReference type="Gene3D" id="2.40.70.10">
    <property type="entry name" value="Acid Proteases"/>
    <property type="match status" value="1"/>
</dbReference>